<gene>
    <name evidence="6" type="primary">CSON014794</name>
</gene>
<evidence type="ECO:0000256" key="1">
    <source>
        <dbReference type="ARBA" id="ARBA00009394"/>
    </source>
</evidence>
<dbReference type="PANTHER" id="PTHR22959:SF0">
    <property type="entry name" value="PARTNER OF Y14 AND MAGO"/>
    <property type="match status" value="1"/>
</dbReference>
<dbReference type="PANTHER" id="PTHR22959">
    <property type="entry name" value="PYM PROTEIN"/>
    <property type="match status" value="1"/>
</dbReference>
<evidence type="ECO:0000256" key="3">
    <source>
        <dbReference type="SAM" id="Coils"/>
    </source>
</evidence>
<name>A0A336LNE1_CULSO</name>
<dbReference type="InterPro" id="IPR036348">
    <property type="entry name" value="WIBG_N_sf"/>
</dbReference>
<dbReference type="GO" id="GO:0003723">
    <property type="term" value="F:RNA binding"/>
    <property type="evidence" value="ECO:0007669"/>
    <property type="project" value="TreeGrafter"/>
</dbReference>
<evidence type="ECO:0000313" key="6">
    <source>
        <dbReference type="EMBL" id="SSX19460.1"/>
    </source>
</evidence>
<feature type="compositionally biased region" description="Low complexity" evidence="4">
    <location>
        <begin position="118"/>
        <end position="132"/>
    </location>
</feature>
<dbReference type="InterPro" id="IPR039333">
    <property type="entry name" value="PYM1"/>
</dbReference>
<proteinExistence type="inferred from homology"/>
<evidence type="ECO:0000256" key="4">
    <source>
        <dbReference type="SAM" id="MobiDB-lite"/>
    </source>
</evidence>
<sequence>MTTYETDVNGKFIPATQRPDGTWRKARRVKDGYVPQDEVPLYESKAKKIQAQRPNNSLPVGMCPLVAQAVKEKQEKQLKKQKLKEQQQQQQPKIVNSTPGLLNVTSKFEAVKKPKNNSSSTQQQQSSSTSSQHENNQKQGKEPPRNVTEITDKIDDLAIDDRQEVTKKLKKLRKKLREIEEIEQKIASGELAKPEKDQLDKVARKSEILSEIQELESVRKVVK</sequence>
<feature type="compositionally biased region" description="Polar residues" evidence="4">
    <location>
        <begin position="92"/>
        <end position="106"/>
    </location>
</feature>
<dbReference type="SMART" id="SM01273">
    <property type="entry name" value="Mago-bind"/>
    <property type="match status" value="1"/>
</dbReference>
<comment type="similarity">
    <text evidence="1">Belongs to the pym family.</text>
</comment>
<accession>A0A336LNE1</accession>
<dbReference type="SUPFAM" id="SSF101931">
    <property type="entry name" value="Pym (Within the bgcn gene intron protein, WIBG), N-terminal domain"/>
    <property type="match status" value="1"/>
</dbReference>
<evidence type="ECO:0000256" key="2">
    <source>
        <dbReference type="ARBA" id="ARBA00018898"/>
    </source>
</evidence>
<dbReference type="OMA" id="IPGCADS"/>
<keyword evidence="3" id="KW-0175">Coiled coil</keyword>
<dbReference type="Pfam" id="PF09282">
    <property type="entry name" value="Mago-bind"/>
    <property type="match status" value="1"/>
</dbReference>
<feature type="compositionally biased region" description="Basic and acidic residues" evidence="4">
    <location>
        <begin position="135"/>
        <end position="155"/>
    </location>
</feature>
<feature type="coiled-coil region" evidence="3">
    <location>
        <begin position="162"/>
        <end position="192"/>
    </location>
</feature>
<dbReference type="GO" id="GO:0035145">
    <property type="term" value="C:exon-exon junction complex"/>
    <property type="evidence" value="ECO:0007669"/>
    <property type="project" value="TreeGrafter"/>
</dbReference>
<dbReference type="EMBL" id="UFQT01000086">
    <property type="protein sequence ID" value="SSX19460.1"/>
    <property type="molecule type" value="Genomic_DNA"/>
</dbReference>
<feature type="domain" description="WIBG Mago-binding" evidence="5">
    <location>
        <begin position="9"/>
        <end position="35"/>
    </location>
</feature>
<dbReference type="GO" id="GO:1903259">
    <property type="term" value="P:exon-exon junction complex disassembly"/>
    <property type="evidence" value="ECO:0007669"/>
    <property type="project" value="InterPro"/>
</dbReference>
<dbReference type="InterPro" id="IPR015362">
    <property type="entry name" value="WIBG_mago-bd"/>
</dbReference>
<protein>
    <recommendedName>
        <fullName evidence="2">Partner of Y14 and mago</fullName>
    </recommendedName>
</protein>
<organism evidence="6">
    <name type="scientific">Culicoides sonorensis</name>
    <name type="common">Biting midge</name>
    <dbReference type="NCBI Taxonomy" id="179676"/>
    <lineage>
        <taxon>Eukaryota</taxon>
        <taxon>Metazoa</taxon>
        <taxon>Ecdysozoa</taxon>
        <taxon>Arthropoda</taxon>
        <taxon>Hexapoda</taxon>
        <taxon>Insecta</taxon>
        <taxon>Pterygota</taxon>
        <taxon>Neoptera</taxon>
        <taxon>Endopterygota</taxon>
        <taxon>Diptera</taxon>
        <taxon>Nematocera</taxon>
        <taxon>Chironomoidea</taxon>
        <taxon>Ceratopogonidae</taxon>
        <taxon>Ceratopogoninae</taxon>
        <taxon>Culicoides</taxon>
        <taxon>Monoculicoides</taxon>
    </lineage>
</organism>
<feature type="region of interest" description="Disordered" evidence="4">
    <location>
        <begin position="72"/>
        <end position="155"/>
    </location>
</feature>
<dbReference type="AlphaFoldDB" id="A0A336LNE1"/>
<evidence type="ECO:0000259" key="5">
    <source>
        <dbReference type="SMART" id="SM01273"/>
    </source>
</evidence>
<reference evidence="6" key="1">
    <citation type="submission" date="2018-07" db="EMBL/GenBank/DDBJ databases">
        <authorList>
            <person name="Quirk P.G."/>
            <person name="Krulwich T.A."/>
        </authorList>
    </citation>
    <scope>NUCLEOTIDE SEQUENCE</scope>
</reference>
<dbReference type="VEuPathDB" id="VectorBase:CSON014794"/>
<dbReference type="GO" id="GO:0005737">
    <property type="term" value="C:cytoplasm"/>
    <property type="evidence" value="ECO:0007669"/>
    <property type="project" value="TreeGrafter"/>
</dbReference>